<protein>
    <submittedName>
        <fullName evidence="1">35782_t:CDS:1</fullName>
    </submittedName>
</protein>
<evidence type="ECO:0000313" key="1">
    <source>
        <dbReference type="EMBL" id="CAG8524861.1"/>
    </source>
</evidence>
<comment type="caution">
    <text evidence="1">The sequence shown here is derived from an EMBL/GenBank/DDBJ whole genome shotgun (WGS) entry which is preliminary data.</text>
</comment>
<organism evidence="1 2">
    <name type="scientific">Racocetra persica</name>
    <dbReference type="NCBI Taxonomy" id="160502"/>
    <lineage>
        <taxon>Eukaryota</taxon>
        <taxon>Fungi</taxon>
        <taxon>Fungi incertae sedis</taxon>
        <taxon>Mucoromycota</taxon>
        <taxon>Glomeromycotina</taxon>
        <taxon>Glomeromycetes</taxon>
        <taxon>Diversisporales</taxon>
        <taxon>Gigasporaceae</taxon>
        <taxon>Racocetra</taxon>
    </lineage>
</organism>
<keyword evidence="2" id="KW-1185">Reference proteome</keyword>
<reference evidence="1" key="1">
    <citation type="submission" date="2021-06" db="EMBL/GenBank/DDBJ databases">
        <authorList>
            <person name="Kallberg Y."/>
            <person name="Tangrot J."/>
            <person name="Rosling A."/>
        </authorList>
    </citation>
    <scope>NUCLEOTIDE SEQUENCE</scope>
    <source>
        <strain evidence="1">MA461A</strain>
    </source>
</reference>
<evidence type="ECO:0000313" key="2">
    <source>
        <dbReference type="Proteomes" id="UP000789920"/>
    </source>
</evidence>
<sequence>MLRAMGVEPSQQFCLDALKNIVNQKPVNVITRLNAPNNFGIPSLNQNMAG</sequence>
<gene>
    <name evidence="1" type="ORF">RPERSI_LOCUS2871</name>
</gene>
<feature type="non-terminal residue" evidence="1">
    <location>
        <position position="50"/>
    </location>
</feature>
<name>A0ACA9LE76_9GLOM</name>
<dbReference type="Proteomes" id="UP000789920">
    <property type="component" value="Unassembled WGS sequence"/>
</dbReference>
<proteinExistence type="predicted"/>
<accession>A0ACA9LE76</accession>
<dbReference type="EMBL" id="CAJVQC010003323">
    <property type="protein sequence ID" value="CAG8524861.1"/>
    <property type="molecule type" value="Genomic_DNA"/>
</dbReference>